<protein>
    <submittedName>
        <fullName evidence="8">Deleted in malignant brain tumors 1 protein-like</fullName>
    </submittedName>
</protein>
<feature type="domain" description="Ig-like" evidence="7">
    <location>
        <begin position="266"/>
        <end position="355"/>
    </location>
</feature>
<dbReference type="SMART" id="SM00409">
    <property type="entry name" value="IG"/>
    <property type="match status" value="3"/>
</dbReference>
<dbReference type="EMBL" id="JAHFZB010000031">
    <property type="protein sequence ID" value="KAK6471540.1"/>
    <property type="molecule type" value="Genomic_DNA"/>
</dbReference>
<organism evidence="8 9">
    <name type="scientific">Huso huso</name>
    <name type="common">Beluga</name>
    <name type="synonym">Acipenser huso</name>
    <dbReference type="NCBI Taxonomy" id="61971"/>
    <lineage>
        <taxon>Eukaryota</taxon>
        <taxon>Metazoa</taxon>
        <taxon>Chordata</taxon>
        <taxon>Craniata</taxon>
        <taxon>Vertebrata</taxon>
        <taxon>Euteleostomi</taxon>
        <taxon>Actinopterygii</taxon>
        <taxon>Chondrostei</taxon>
        <taxon>Acipenseriformes</taxon>
        <taxon>Acipenseridae</taxon>
        <taxon>Huso</taxon>
    </lineage>
</organism>
<feature type="compositionally biased region" description="Basic and acidic residues" evidence="3">
    <location>
        <begin position="440"/>
        <end position="467"/>
    </location>
</feature>
<evidence type="ECO:0000259" key="7">
    <source>
        <dbReference type="PROSITE" id="PS50835"/>
    </source>
</evidence>
<reference evidence="8 9" key="1">
    <citation type="submission" date="2021-05" db="EMBL/GenBank/DDBJ databases">
        <authorList>
            <person name="Zahm M."/>
            <person name="Klopp C."/>
            <person name="Cabau C."/>
            <person name="Kuhl H."/>
            <person name="Suciu R."/>
            <person name="Ciorpac M."/>
            <person name="Holostenco D."/>
            <person name="Gessner J."/>
            <person name="Wuertz S."/>
            <person name="Hohne C."/>
            <person name="Stock M."/>
            <person name="Gislard M."/>
            <person name="Lluch J."/>
            <person name="Milhes M."/>
            <person name="Lampietro C."/>
            <person name="Lopez Roques C."/>
            <person name="Donnadieu C."/>
            <person name="Du K."/>
            <person name="Schartl M."/>
            <person name="Guiguen Y."/>
        </authorList>
    </citation>
    <scope>NUCLEOTIDE SEQUENCE [LARGE SCALE GENOMIC DNA]</scope>
    <source>
        <strain evidence="8">Hh-F2</strain>
        <tissue evidence="8">Blood</tissue>
    </source>
</reference>
<proteinExistence type="predicted"/>
<dbReference type="Proteomes" id="UP001369086">
    <property type="component" value="Unassembled WGS sequence"/>
</dbReference>
<feature type="domain" description="SRCR" evidence="6">
    <location>
        <begin position="28"/>
        <end position="83"/>
    </location>
</feature>
<dbReference type="InterPro" id="IPR007110">
    <property type="entry name" value="Ig-like_dom"/>
</dbReference>
<evidence type="ECO:0000313" key="8">
    <source>
        <dbReference type="EMBL" id="KAK6471540.1"/>
    </source>
</evidence>
<feature type="chain" id="PRO_5045989039" evidence="5">
    <location>
        <begin position="20"/>
        <end position="492"/>
    </location>
</feature>
<keyword evidence="4" id="KW-0472">Membrane</keyword>
<keyword evidence="5" id="KW-0732">Signal</keyword>
<keyword evidence="1" id="KW-1015">Disulfide bond</keyword>
<dbReference type="PANTHER" id="PTHR36859">
    <property type="entry name" value="PROTEIN HIDE1"/>
    <property type="match status" value="1"/>
</dbReference>
<accession>A0ABR0YFX5</accession>
<keyword evidence="4" id="KW-1133">Transmembrane helix</keyword>
<dbReference type="InterPro" id="IPR041066">
    <property type="entry name" value="C19orf38_Ig"/>
</dbReference>
<dbReference type="PROSITE" id="PS50287">
    <property type="entry name" value="SRCR_2"/>
    <property type="match status" value="1"/>
</dbReference>
<dbReference type="PROSITE" id="PS50835">
    <property type="entry name" value="IG_LIKE"/>
    <property type="match status" value="3"/>
</dbReference>
<keyword evidence="9" id="KW-1185">Reference proteome</keyword>
<gene>
    <name evidence="8" type="ORF">HHUSO_G29432</name>
</gene>
<evidence type="ECO:0000256" key="1">
    <source>
        <dbReference type="ARBA" id="ARBA00023157"/>
    </source>
</evidence>
<evidence type="ECO:0000256" key="4">
    <source>
        <dbReference type="SAM" id="Phobius"/>
    </source>
</evidence>
<feature type="domain" description="Ig-like" evidence="7">
    <location>
        <begin position="164"/>
        <end position="249"/>
    </location>
</feature>
<evidence type="ECO:0000256" key="3">
    <source>
        <dbReference type="SAM" id="MobiDB-lite"/>
    </source>
</evidence>
<keyword evidence="4" id="KW-0812">Transmembrane</keyword>
<evidence type="ECO:0000256" key="5">
    <source>
        <dbReference type="SAM" id="SignalP"/>
    </source>
</evidence>
<dbReference type="Gene3D" id="2.60.40.10">
    <property type="entry name" value="Immunoglobulins"/>
    <property type="match status" value="3"/>
</dbReference>
<dbReference type="Pfam" id="PF17737">
    <property type="entry name" value="Ig_C19orf38"/>
    <property type="match status" value="2"/>
</dbReference>
<comment type="caution">
    <text evidence="2">Lacks conserved residue(s) required for the propagation of feature annotation.</text>
</comment>
<evidence type="ECO:0000313" key="9">
    <source>
        <dbReference type="Proteomes" id="UP001369086"/>
    </source>
</evidence>
<feature type="domain" description="Ig-like" evidence="7">
    <location>
        <begin position="62"/>
        <end position="135"/>
    </location>
</feature>
<dbReference type="InterPro" id="IPR036179">
    <property type="entry name" value="Ig-like_dom_sf"/>
</dbReference>
<dbReference type="InterPro" id="IPR001190">
    <property type="entry name" value="SRCR"/>
</dbReference>
<dbReference type="SUPFAM" id="SSF56487">
    <property type="entry name" value="SRCR-like"/>
    <property type="match status" value="1"/>
</dbReference>
<feature type="transmembrane region" description="Helical" evidence="4">
    <location>
        <begin position="366"/>
        <end position="389"/>
    </location>
</feature>
<dbReference type="InterPro" id="IPR040438">
    <property type="entry name" value="HIDE1"/>
</dbReference>
<name>A0ABR0YFX5_HUSHU</name>
<dbReference type="SUPFAM" id="SSF48726">
    <property type="entry name" value="Immunoglobulin"/>
    <property type="match status" value="3"/>
</dbReference>
<evidence type="ECO:0000259" key="6">
    <source>
        <dbReference type="PROSITE" id="PS50287"/>
    </source>
</evidence>
<feature type="region of interest" description="Disordered" evidence="3">
    <location>
        <begin position="440"/>
        <end position="492"/>
    </location>
</feature>
<dbReference type="InterPro" id="IPR003599">
    <property type="entry name" value="Ig_sub"/>
</dbReference>
<evidence type="ECO:0000256" key="2">
    <source>
        <dbReference type="PROSITE-ProRule" id="PRU00196"/>
    </source>
</evidence>
<dbReference type="PANTHER" id="PTHR36859:SF1">
    <property type="entry name" value="PROTEIN HIDE1"/>
    <property type="match status" value="1"/>
</dbReference>
<feature type="signal peptide" evidence="5">
    <location>
        <begin position="1"/>
        <end position="19"/>
    </location>
</feature>
<dbReference type="InterPro" id="IPR013783">
    <property type="entry name" value="Ig-like_fold"/>
</dbReference>
<feature type="compositionally biased region" description="Acidic residues" evidence="3">
    <location>
        <begin position="483"/>
        <end position="492"/>
    </location>
</feature>
<comment type="caution">
    <text evidence="8">The sequence shown here is derived from an EMBL/GenBank/DDBJ whole genome shotgun (WGS) entry which is preliminary data.</text>
</comment>
<dbReference type="InterPro" id="IPR036772">
    <property type="entry name" value="SRCR-like_dom_sf"/>
</dbReference>
<sequence length="492" mass="53934">MLRFLLITCFCHLFGKQNTFPVAEGVPVRLVGGNSSCSGRVEVLHDGHEDAGVVCSASMTKPSVSLLSSYPSFLPGEEANITCTGPSRLHTSTDFYLYRSGSGNYITTQRAAPSQTSVTFILSDLSESKQGSYSCVYKVQGRSEIFSSPHSDPVHIAVGSMTKPSVSLVSSFPSFLPGEEASITCTGPSRLHSSTDFYLYRSGSGNYITTQRAAPSQTSVTFILSDLSESKQGSYSCVYKVQGRSETFSSPHSDPVHITVVFLKQPHISLSPAGGAVERGNSFEITCSSAECYTESTFLLFRVSAGFNERWNRSAPTINQSALFSFPAADSTHEGNYSCQYQTRVSGRVFESQLSEMLHVTVTVSVLIPVMSAVSAAAVLLLSVVLILLRCKKRRTDSREEVRSAAVRMNSYVSKGTGNLHSEDADEVYANTEFFKEDTVDQDYEEMRTEDGKEVTDDLDYEEKSEPEYENFDFNQGNKGGAEEDDIYMDFD</sequence>